<reference evidence="1 2" key="1">
    <citation type="journal article" date="2022" name="New Phytol.">
        <title>Ecological generalism drives hyperdiversity of secondary metabolite gene clusters in xylarialean endophytes.</title>
        <authorList>
            <person name="Franco M.E.E."/>
            <person name="Wisecaver J.H."/>
            <person name="Arnold A.E."/>
            <person name="Ju Y.M."/>
            <person name="Slot J.C."/>
            <person name="Ahrendt S."/>
            <person name="Moore L.P."/>
            <person name="Eastman K.E."/>
            <person name="Scott K."/>
            <person name="Konkel Z."/>
            <person name="Mondo S.J."/>
            <person name="Kuo A."/>
            <person name="Hayes R.D."/>
            <person name="Haridas S."/>
            <person name="Andreopoulos B."/>
            <person name="Riley R."/>
            <person name="LaButti K."/>
            <person name="Pangilinan J."/>
            <person name="Lipzen A."/>
            <person name="Amirebrahimi M."/>
            <person name="Yan J."/>
            <person name="Adam C."/>
            <person name="Keymanesh K."/>
            <person name="Ng V."/>
            <person name="Louie K."/>
            <person name="Northen T."/>
            <person name="Drula E."/>
            <person name="Henrissat B."/>
            <person name="Hsieh H.M."/>
            <person name="Youens-Clark K."/>
            <person name="Lutzoni F."/>
            <person name="Miadlikowska J."/>
            <person name="Eastwood D.C."/>
            <person name="Hamelin R.C."/>
            <person name="Grigoriev I.V."/>
            <person name="U'Ren J.M."/>
        </authorList>
    </citation>
    <scope>NUCLEOTIDE SEQUENCE [LARGE SCALE GENOMIC DNA]</scope>
    <source>
        <strain evidence="1 2">CBS 119005</strain>
    </source>
</reference>
<organism evidence="1 2">
    <name type="scientific">Hypoxylon rubiginosum</name>
    <dbReference type="NCBI Taxonomy" id="110542"/>
    <lineage>
        <taxon>Eukaryota</taxon>
        <taxon>Fungi</taxon>
        <taxon>Dikarya</taxon>
        <taxon>Ascomycota</taxon>
        <taxon>Pezizomycotina</taxon>
        <taxon>Sordariomycetes</taxon>
        <taxon>Xylariomycetidae</taxon>
        <taxon>Xylariales</taxon>
        <taxon>Hypoxylaceae</taxon>
        <taxon>Hypoxylon</taxon>
    </lineage>
</organism>
<evidence type="ECO:0000313" key="1">
    <source>
        <dbReference type="EMBL" id="KAI4870442.1"/>
    </source>
</evidence>
<proteinExistence type="predicted"/>
<gene>
    <name evidence="1" type="ORF">F4820DRAFT_256097</name>
</gene>
<evidence type="ECO:0000313" key="2">
    <source>
        <dbReference type="Proteomes" id="UP001497700"/>
    </source>
</evidence>
<sequence length="646" mass="70176">MDKTGPPSPASSTNNPSATSDDVLQSQIQQLIQHNASVPPTDVHSQISSNPHSRYSSPAPQHQHLPLPVYDQGPPYGAAPAPTYGGGYQQQQQQQQQNYQMENSPYPQLPDTGPSLTPHNAYSTPATSPPTPIQRVDGMTMRSGREINSNRASGGTPGLGPQTSRVGKASPKPRGGAGAGARKGKKKKGKGAGDTPAVQLEAPLSVLVREIDTVTDTNIEEYVKRGPEARQAEVQDSKDLKVKRPMNAFMLYRKAFQNRTKEWKKHDNHQVISQICGASWGIEAEELKQQFDEWAKIERENHKRAFPDYKFAPAKAKNKKPSSSSARRAETDDDDGSDLGGYEWEDNSGPPSRNASRAGRRVVYDPGAEYSSRMQSYPTYPTYPHQHPSPVMHTQRIPALQSSFQYSNPGKPRPADYGAGLGHNQYYQQSSDYMTRGPPPAYPQHMAYGGGGGMQGMTSYVENVYMNKANSPANSFHGSPIDHYGDMMGSAYPPPPPSQQQTQVAMPHPRVLSDPHPIDPSLMGHQGAGHHPSQYDTLGILSSMDHNDTMPHYTGHASMGGVPPHSQFDTGSMFATSTSATVASGGQDASTTATASVVDESTWHDDEPLPKFEGGEWEKFAVVGGEGEFRFEDMNEILDTTNSPGG</sequence>
<protein>
    <submittedName>
        <fullName evidence="1">Uncharacterized protein</fullName>
    </submittedName>
</protein>
<comment type="caution">
    <text evidence="1">The sequence shown here is derived from an EMBL/GenBank/DDBJ whole genome shotgun (WGS) entry which is preliminary data.</text>
</comment>
<dbReference type="EMBL" id="MU393424">
    <property type="protein sequence ID" value="KAI4870442.1"/>
    <property type="molecule type" value="Genomic_DNA"/>
</dbReference>
<dbReference type="Proteomes" id="UP001497700">
    <property type="component" value="Unassembled WGS sequence"/>
</dbReference>
<name>A0ACB9ZFC6_9PEZI</name>
<keyword evidence="2" id="KW-1185">Reference proteome</keyword>
<accession>A0ACB9ZFC6</accession>